<sequence>MFLALALDFKSLSEGTATHFVAGITWGGRTIVSARQFLPPGADRAQYEARLDESFKNFDETLSSPPAYSNHFDDAIENEPEVRFCSDFSSADDDSRETDARTDAFLVVKFVL</sequence>
<evidence type="ECO:0000313" key="1">
    <source>
        <dbReference type="EMBL" id="KAJ9661306.1"/>
    </source>
</evidence>
<keyword evidence="2" id="KW-1185">Reference proteome</keyword>
<dbReference type="Proteomes" id="UP001172386">
    <property type="component" value="Unassembled WGS sequence"/>
</dbReference>
<dbReference type="EMBL" id="JAPDRQ010000024">
    <property type="protein sequence ID" value="KAJ9661306.1"/>
    <property type="molecule type" value="Genomic_DNA"/>
</dbReference>
<name>A0ACC3AFT0_9EURO</name>
<accession>A0ACC3AFT0</accession>
<protein>
    <submittedName>
        <fullName evidence="1">Uncharacterized protein</fullName>
    </submittedName>
</protein>
<comment type="caution">
    <text evidence="1">The sequence shown here is derived from an EMBL/GenBank/DDBJ whole genome shotgun (WGS) entry which is preliminary data.</text>
</comment>
<proteinExistence type="predicted"/>
<organism evidence="1 2">
    <name type="scientific">Neophaeococcomyces mojaviensis</name>
    <dbReference type="NCBI Taxonomy" id="3383035"/>
    <lineage>
        <taxon>Eukaryota</taxon>
        <taxon>Fungi</taxon>
        <taxon>Dikarya</taxon>
        <taxon>Ascomycota</taxon>
        <taxon>Pezizomycotina</taxon>
        <taxon>Eurotiomycetes</taxon>
        <taxon>Chaetothyriomycetidae</taxon>
        <taxon>Chaetothyriales</taxon>
        <taxon>Chaetothyriales incertae sedis</taxon>
        <taxon>Neophaeococcomyces</taxon>
    </lineage>
</organism>
<reference evidence="1" key="1">
    <citation type="submission" date="2022-10" db="EMBL/GenBank/DDBJ databases">
        <title>Culturing micro-colonial fungi from biological soil crusts in the Mojave desert and describing Neophaeococcomyces mojavensis, and introducing the new genera and species Taxawa tesnikishii.</title>
        <authorList>
            <person name="Kurbessoian T."/>
            <person name="Stajich J.E."/>
        </authorList>
    </citation>
    <scope>NUCLEOTIDE SEQUENCE</scope>
    <source>
        <strain evidence="1">JES_112</strain>
    </source>
</reference>
<gene>
    <name evidence="1" type="ORF">H2198_002049</name>
</gene>
<evidence type="ECO:0000313" key="2">
    <source>
        <dbReference type="Proteomes" id="UP001172386"/>
    </source>
</evidence>